<dbReference type="EMBL" id="JALLBG020000274">
    <property type="protein sequence ID" value="KAL3757029.1"/>
    <property type="molecule type" value="Genomic_DNA"/>
</dbReference>
<accession>A0ABD3LZ29</accession>
<gene>
    <name evidence="2" type="ORF">ACHAWU_001383</name>
</gene>
<reference evidence="2 3" key="1">
    <citation type="submission" date="2024-10" db="EMBL/GenBank/DDBJ databases">
        <title>Updated reference genomes for cyclostephanoid diatoms.</title>
        <authorList>
            <person name="Roberts W.R."/>
            <person name="Alverson A.J."/>
        </authorList>
    </citation>
    <scope>NUCLEOTIDE SEQUENCE [LARGE SCALE GENOMIC DNA]</scope>
    <source>
        <strain evidence="2 3">AJA232-27</strain>
    </source>
</reference>
<dbReference type="AlphaFoldDB" id="A0ABD3LZ29"/>
<comment type="caution">
    <text evidence="2">The sequence shown here is derived from an EMBL/GenBank/DDBJ whole genome shotgun (WGS) entry which is preliminary data.</text>
</comment>
<proteinExistence type="predicted"/>
<keyword evidence="3" id="KW-1185">Reference proteome</keyword>
<sequence>MMFGSDGNGGGGISVKSFYNTCSHGKLNLVKAPDNPGIPNNSTISIKNGATTVTLNTVPTNNDYLSAIIEELKRQFNVTDHHALADHIVHCLPPAVSSWSFAQNGHVTLGDPRCLDPLVSAHEFGHSIGIHHSRQSGSTEDIGKYDKEEYGDETCTMGHAFLKNSFLFEQKILDPSHQALPVCFNGAKSWTLGWYEDKHVTFTAVDQKWEGKLIGQVDYPTSSNGSGVVYTVVLKLQYITPGATFDYYVMFHRVPGNETYSSNYDNANKVSIVGMNRGGSTVTNLDKVLGTGESWTKPEFNGQGQDLKVTVKSINVDQTPAFAEVVVEILGQPTSGPTSPPTSDPTTEPTTSSTSAAPTKSIQTTPPTKSIPMTATPSSAPTKSIMTAAPTTSAPSSMPVTMSGTSLPTKISPPTGVQDDSKSSKSQVDKSKSSKSKGRRGTTTNNE</sequence>
<feature type="region of interest" description="Disordered" evidence="1">
    <location>
        <begin position="331"/>
        <end position="447"/>
    </location>
</feature>
<organism evidence="2 3">
    <name type="scientific">Discostella pseudostelligera</name>
    <dbReference type="NCBI Taxonomy" id="259834"/>
    <lineage>
        <taxon>Eukaryota</taxon>
        <taxon>Sar</taxon>
        <taxon>Stramenopiles</taxon>
        <taxon>Ochrophyta</taxon>
        <taxon>Bacillariophyta</taxon>
        <taxon>Coscinodiscophyceae</taxon>
        <taxon>Thalassiosirophycidae</taxon>
        <taxon>Stephanodiscales</taxon>
        <taxon>Stephanodiscaceae</taxon>
        <taxon>Discostella</taxon>
    </lineage>
</organism>
<name>A0ABD3LZ29_9STRA</name>
<feature type="compositionally biased region" description="Basic and acidic residues" evidence="1">
    <location>
        <begin position="419"/>
        <end position="432"/>
    </location>
</feature>
<dbReference type="Proteomes" id="UP001530293">
    <property type="component" value="Unassembled WGS sequence"/>
</dbReference>
<evidence type="ECO:0000313" key="3">
    <source>
        <dbReference type="Proteomes" id="UP001530293"/>
    </source>
</evidence>
<evidence type="ECO:0000313" key="2">
    <source>
        <dbReference type="EMBL" id="KAL3757029.1"/>
    </source>
</evidence>
<protein>
    <recommendedName>
        <fullName evidence="4">Peptidase M11 gametolysin domain-containing protein</fullName>
    </recommendedName>
</protein>
<feature type="compositionally biased region" description="Polar residues" evidence="1">
    <location>
        <begin position="362"/>
        <end position="409"/>
    </location>
</feature>
<dbReference type="SUPFAM" id="SSF55486">
    <property type="entry name" value="Metalloproteases ('zincins'), catalytic domain"/>
    <property type="match status" value="1"/>
</dbReference>
<feature type="compositionally biased region" description="Low complexity" evidence="1">
    <location>
        <begin position="344"/>
        <end position="361"/>
    </location>
</feature>
<evidence type="ECO:0008006" key="4">
    <source>
        <dbReference type="Google" id="ProtNLM"/>
    </source>
</evidence>
<evidence type="ECO:0000256" key="1">
    <source>
        <dbReference type="SAM" id="MobiDB-lite"/>
    </source>
</evidence>